<evidence type="ECO:0000313" key="2">
    <source>
        <dbReference type="Proteomes" id="UP000187609"/>
    </source>
</evidence>
<comment type="caution">
    <text evidence="1">The sequence shown here is derived from an EMBL/GenBank/DDBJ whole genome shotgun (WGS) entry which is preliminary data.</text>
</comment>
<dbReference type="AlphaFoldDB" id="A0A1J6IJC9"/>
<evidence type="ECO:0000313" key="1">
    <source>
        <dbReference type="EMBL" id="OIT00624.1"/>
    </source>
</evidence>
<dbReference type="EMBL" id="MJEQ01037189">
    <property type="protein sequence ID" value="OIT00624.1"/>
    <property type="molecule type" value="Genomic_DNA"/>
</dbReference>
<accession>A0A1J6IJC9</accession>
<sequence>MLHNMNSSLFACELFMDAARPVQISVCNGGQTCHHGNIAKTILICVVSLWTLADYIQISMENFSLMSLSDFQLNIQLNKRFAFSQAPNCVFKRLKEFIIWKVGDPCIFSSSLRSSCLPET</sequence>
<protein>
    <submittedName>
        <fullName evidence="1">Uncharacterized protein</fullName>
    </submittedName>
</protein>
<dbReference type="Gramene" id="OIT00624">
    <property type="protein sequence ID" value="OIT00624"/>
    <property type="gene ID" value="A4A49_10212"/>
</dbReference>
<reference evidence="1" key="1">
    <citation type="submission" date="2016-11" db="EMBL/GenBank/DDBJ databases">
        <title>The genome of Nicotiana attenuata.</title>
        <authorList>
            <person name="Xu S."/>
            <person name="Brockmoeller T."/>
            <person name="Gaquerel E."/>
            <person name="Navarro A."/>
            <person name="Kuhl H."/>
            <person name="Gase K."/>
            <person name="Ling Z."/>
            <person name="Zhou W."/>
            <person name="Kreitzer C."/>
            <person name="Stanke M."/>
            <person name="Tang H."/>
            <person name="Lyons E."/>
            <person name="Pandey P."/>
            <person name="Pandey S.P."/>
            <person name="Timmermann B."/>
            <person name="Baldwin I.T."/>
        </authorList>
    </citation>
    <scope>NUCLEOTIDE SEQUENCE [LARGE SCALE GENOMIC DNA]</scope>
    <source>
        <strain evidence="1">UT</strain>
    </source>
</reference>
<name>A0A1J6IJC9_NICAT</name>
<gene>
    <name evidence="1" type="ORF">A4A49_10212</name>
</gene>
<proteinExistence type="predicted"/>
<organism evidence="1 2">
    <name type="scientific">Nicotiana attenuata</name>
    <name type="common">Coyote tobacco</name>
    <dbReference type="NCBI Taxonomy" id="49451"/>
    <lineage>
        <taxon>Eukaryota</taxon>
        <taxon>Viridiplantae</taxon>
        <taxon>Streptophyta</taxon>
        <taxon>Embryophyta</taxon>
        <taxon>Tracheophyta</taxon>
        <taxon>Spermatophyta</taxon>
        <taxon>Magnoliopsida</taxon>
        <taxon>eudicotyledons</taxon>
        <taxon>Gunneridae</taxon>
        <taxon>Pentapetalae</taxon>
        <taxon>asterids</taxon>
        <taxon>lamiids</taxon>
        <taxon>Solanales</taxon>
        <taxon>Solanaceae</taxon>
        <taxon>Nicotianoideae</taxon>
        <taxon>Nicotianeae</taxon>
        <taxon>Nicotiana</taxon>
    </lineage>
</organism>
<dbReference type="Proteomes" id="UP000187609">
    <property type="component" value="Unassembled WGS sequence"/>
</dbReference>
<keyword evidence="2" id="KW-1185">Reference proteome</keyword>